<name>A0A562VBV4_9ACTN</name>
<dbReference type="AlphaFoldDB" id="A0A562VBV4"/>
<sequence>MYPHWMIADLEFPAGGLTVQLAEARAMLPDGLLEESGWADELAQCMESEYRHLTMDALQMIGVHAEAEGRDSELPAEYWLRIAQAAHQMDFPAFVPYCLGKARRLPRQDPADVMAAYATMPRVIDVDDALRKPCAVAAETIRRDDPAAEEWLETPDLTALARHLRDGAFDRMGRELSESFSGVFDDLFAAVCDPDFPADRSGHGWAVIGANPFRVVFSDGLLPVSEAEVWWRARD</sequence>
<dbReference type="Proteomes" id="UP000321617">
    <property type="component" value="Unassembled WGS sequence"/>
</dbReference>
<accession>A0A562VBV4</accession>
<keyword evidence="2" id="KW-1185">Reference proteome</keyword>
<reference evidence="1 2" key="1">
    <citation type="journal article" date="2013" name="Stand. Genomic Sci.">
        <title>Genomic Encyclopedia of Type Strains, Phase I: The one thousand microbial genomes (KMG-I) project.</title>
        <authorList>
            <person name="Kyrpides N.C."/>
            <person name="Woyke T."/>
            <person name="Eisen J.A."/>
            <person name="Garrity G."/>
            <person name="Lilburn T.G."/>
            <person name="Beck B.J."/>
            <person name="Whitman W.B."/>
            <person name="Hugenholtz P."/>
            <person name="Klenk H.P."/>
        </authorList>
    </citation>
    <scope>NUCLEOTIDE SEQUENCE [LARGE SCALE GENOMIC DNA]</scope>
    <source>
        <strain evidence="1 2">DSM 45044</strain>
    </source>
</reference>
<dbReference type="EMBL" id="VLLL01000005">
    <property type="protein sequence ID" value="TWJ15356.1"/>
    <property type="molecule type" value="Genomic_DNA"/>
</dbReference>
<evidence type="ECO:0008006" key="3">
    <source>
        <dbReference type="Google" id="ProtNLM"/>
    </source>
</evidence>
<comment type="caution">
    <text evidence="1">The sequence shown here is derived from an EMBL/GenBank/DDBJ whole genome shotgun (WGS) entry which is preliminary data.</text>
</comment>
<evidence type="ECO:0000313" key="2">
    <source>
        <dbReference type="Proteomes" id="UP000321617"/>
    </source>
</evidence>
<protein>
    <recommendedName>
        <fullName evidence="3">CdiI immunity protein domain-containing protein</fullName>
    </recommendedName>
</protein>
<gene>
    <name evidence="1" type="ORF">LX16_1057</name>
</gene>
<proteinExistence type="predicted"/>
<evidence type="ECO:0000313" key="1">
    <source>
        <dbReference type="EMBL" id="TWJ15356.1"/>
    </source>
</evidence>
<organism evidence="1 2">
    <name type="scientific">Stackebrandtia albiflava</name>
    <dbReference type="NCBI Taxonomy" id="406432"/>
    <lineage>
        <taxon>Bacteria</taxon>
        <taxon>Bacillati</taxon>
        <taxon>Actinomycetota</taxon>
        <taxon>Actinomycetes</taxon>
        <taxon>Glycomycetales</taxon>
        <taxon>Glycomycetaceae</taxon>
        <taxon>Stackebrandtia</taxon>
    </lineage>
</organism>